<dbReference type="AlphaFoldDB" id="X0TPE1"/>
<reference evidence="1" key="1">
    <citation type="journal article" date="2014" name="Front. Microbiol.">
        <title>High frequency of phylogenetically diverse reductive dehalogenase-homologous genes in deep subseafloor sedimentary metagenomes.</title>
        <authorList>
            <person name="Kawai M."/>
            <person name="Futagami T."/>
            <person name="Toyoda A."/>
            <person name="Takaki Y."/>
            <person name="Nishi S."/>
            <person name="Hori S."/>
            <person name="Arai W."/>
            <person name="Tsubouchi T."/>
            <person name="Morono Y."/>
            <person name="Uchiyama I."/>
            <person name="Ito T."/>
            <person name="Fujiyama A."/>
            <person name="Inagaki F."/>
            <person name="Takami H."/>
        </authorList>
    </citation>
    <scope>NUCLEOTIDE SEQUENCE</scope>
    <source>
        <strain evidence="1">Expedition CK06-06</strain>
    </source>
</reference>
<feature type="non-terminal residue" evidence="1">
    <location>
        <position position="1"/>
    </location>
</feature>
<proteinExistence type="predicted"/>
<protein>
    <submittedName>
        <fullName evidence="1">Uncharacterized protein</fullName>
    </submittedName>
</protein>
<evidence type="ECO:0000313" key="1">
    <source>
        <dbReference type="EMBL" id="GAF95109.1"/>
    </source>
</evidence>
<organism evidence="1">
    <name type="scientific">marine sediment metagenome</name>
    <dbReference type="NCBI Taxonomy" id="412755"/>
    <lineage>
        <taxon>unclassified sequences</taxon>
        <taxon>metagenomes</taxon>
        <taxon>ecological metagenomes</taxon>
    </lineage>
</organism>
<comment type="caution">
    <text evidence="1">The sequence shown here is derived from an EMBL/GenBank/DDBJ whole genome shotgun (WGS) entry which is preliminary data.</text>
</comment>
<dbReference type="EMBL" id="BARS01010576">
    <property type="protein sequence ID" value="GAF95109.1"/>
    <property type="molecule type" value="Genomic_DNA"/>
</dbReference>
<gene>
    <name evidence="1" type="ORF">S01H1_19555</name>
</gene>
<accession>X0TPE1</accession>
<sequence length="55" mass="6217">LDIAARYKEMVLRNAYMKAKRQIERGAASSPKAYVVPTSQHDPLTAGRLIEKLLF</sequence>
<name>X0TPE1_9ZZZZ</name>